<gene>
    <name evidence="12" type="ORF">EHQ95_09370</name>
</gene>
<proteinExistence type="inferred from homology"/>
<dbReference type="SUPFAM" id="SSF51230">
    <property type="entry name" value="Single hybrid motif"/>
    <property type="match status" value="1"/>
</dbReference>
<dbReference type="PROSITE" id="PS51826">
    <property type="entry name" value="PSBD"/>
    <property type="match status" value="1"/>
</dbReference>
<dbReference type="Proteomes" id="UP000298112">
    <property type="component" value="Unassembled WGS sequence"/>
</dbReference>
<dbReference type="InterPro" id="IPR004167">
    <property type="entry name" value="PSBD"/>
</dbReference>
<dbReference type="InterPro" id="IPR036625">
    <property type="entry name" value="E3-bd_dom_sf"/>
</dbReference>
<dbReference type="InterPro" id="IPR011053">
    <property type="entry name" value="Single_hybrid_motif"/>
</dbReference>
<keyword evidence="13" id="KW-1185">Reference proteome</keyword>
<evidence type="ECO:0000256" key="4">
    <source>
        <dbReference type="ARBA" id="ARBA00022823"/>
    </source>
</evidence>
<keyword evidence="12" id="KW-0670">Pyruvate</keyword>
<dbReference type="Pfam" id="PF02817">
    <property type="entry name" value="E3_binding"/>
    <property type="match status" value="1"/>
</dbReference>
<feature type="domain" description="Peripheral subunit-binding (PSBD)" evidence="11">
    <location>
        <begin position="168"/>
        <end position="205"/>
    </location>
</feature>
<feature type="compositionally biased region" description="Low complexity" evidence="9">
    <location>
        <begin position="140"/>
        <end position="150"/>
    </location>
</feature>
<dbReference type="InterPro" id="IPR000089">
    <property type="entry name" value="Biotin_lipoyl"/>
</dbReference>
<evidence type="ECO:0000256" key="6">
    <source>
        <dbReference type="ARBA" id="ARBA00025211"/>
    </source>
</evidence>
<dbReference type="InterPro" id="IPR001078">
    <property type="entry name" value="2-oxoacid_DH_actylTfrase"/>
</dbReference>
<name>A0ABY2NPI3_9LEPT</name>
<dbReference type="RefSeq" id="WP_135658544.1">
    <property type="nucleotide sequence ID" value="NZ_RQHF01000025.1"/>
</dbReference>
<evidence type="ECO:0000259" key="11">
    <source>
        <dbReference type="PROSITE" id="PS51826"/>
    </source>
</evidence>
<dbReference type="PROSITE" id="PS50968">
    <property type="entry name" value="BIOTINYL_LIPOYL"/>
    <property type="match status" value="1"/>
</dbReference>
<dbReference type="Gene3D" id="4.10.320.10">
    <property type="entry name" value="E3-binding domain"/>
    <property type="match status" value="1"/>
</dbReference>
<dbReference type="InterPro" id="IPR045257">
    <property type="entry name" value="E2/Pdx1"/>
</dbReference>
<evidence type="ECO:0000256" key="1">
    <source>
        <dbReference type="ARBA" id="ARBA00007317"/>
    </source>
</evidence>
<evidence type="ECO:0000256" key="7">
    <source>
        <dbReference type="ARBA" id="ARBA00048370"/>
    </source>
</evidence>
<evidence type="ECO:0000256" key="3">
    <source>
        <dbReference type="ARBA" id="ARBA00022679"/>
    </source>
</evidence>
<dbReference type="NCBIfam" id="TIGR01349">
    <property type="entry name" value="PDHac_trf_mito"/>
    <property type="match status" value="1"/>
</dbReference>
<dbReference type="InterPro" id="IPR003016">
    <property type="entry name" value="2-oxoA_DH_lipoyl-BS"/>
</dbReference>
<dbReference type="InterPro" id="IPR006257">
    <property type="entry name" value="LAT1"/>
</dbReference>
<evidence type="ECO:0000313" key="13">
    <source>
        <dbReference type="Proteomes" id="UP000298112"/>
    </source>
</evidence>
<evidence type="ECO:0000259" key="10">
    <source>
        <dbReference type="PROSITE" id="PS50968"/>
    </source>
</evidence>
<comment type="caution">
    <text evidence="12">The sequence shown here is derived from an EMBL/GenBank/DDBJ whole genome shotgun (WGS) entry which is preliminary data.</text>
</comment>
<dbReference type="GO" id="GO:0004742">
    <property type="term" value="F:dihydrolipoyllysine-residue acetyltransferase activity"/>
    <property type="evidence" value="ECO:0007669"/>
    <property type="project" value="UniProtKB-EC"/>
</dbReference>
<dbReference type="EC" id="2.3.1.12" evidence="8"/>
<evidence type="ECO:0000313" key="12">
    <source>
        <dbReference type="EMBL" id="TGM56836.1"/>
    </source>
</evidence>
<evidence type="ECO:0000256" key="5">
    <source>
        <dbReference type="ARBA" id="ARBA00023315"/>
    </source>
</evidence>
<reference evidence="13" key="1">
    <citation type="journal article" date="2019" name="PLoS Negl. Trop. Dis.">
        <title>Revisiting the worldwide diversity of Leptospira species in the environment.</title>
        <authorList>
            <person name="Vincent A.T."/>
            <person name="Schiettekatte O."/>
            <person name="Bourhy P."/>
            <person name="Veyrier F.J."/>
            <person name="Picardeau M."/>
        </authorList>
    </citation>
    <scope>NUCLEOTIDE SEQUENCE [LARGE SCALE GENOMIC DNA]</scope>
    <source>
        <strain evidence="13">201601955</strain>
    </source>
</reference>
<dbReference type="EMBL" id="RQHF01000025">
    <property type="protein sequence ID" value="TGM56836.1"/>
    <property type="molecule type" value="Genomic_DNA"/>
</dbReference>
<keyword evidence="4 8" id="KW-0450">Lipoyl</keyword>
<comment type="cofactor">
    <cofactor evidence="8">
        <name>(R)-lipoate</name>
        <dbReference type="ChEBI" id="CHEBI:83088"/>
    </cofactor>
    <text evidence="8">Binds 1 lipoyl cofactor covalently.</text>
</comment>
<dbReference type="Pfam" id="PF00364">
    <property type="entry name" value="Biotin_lipoyl"/>
    <property type="match status" value="1"/>
</dbReference>
<comment type="catalytic activity">
    <reaction evidence="7 8">
        <text>N(6)-[(R)-dihydrolipoyl]-L-lysyl-[protein] + acetyl-CoA = N(6)-[(R)-S(8)-acetyldihydrolipoyl]-L-lysyl-[protein] + CoA</text>
        <dbReference type="Rhea" id="RHEA:17017"/>
        <dbReference type="Rhea" id="RHEA-COMP:10475"/>
        <dbReference type="Rhea" id="RHEA-COMP:10478"/>
        <dbReference type="ChEBI" id="CHEBI:57287"/>
        <dbReference type="ChEBI" id="CHEBI:57288"/>
        <dbReference type="ChEBI" id="CHEBI:83100"/>
        <dbReference type="ChEBI" id="CHEBI:83111"/>
        <dbReference type="EC" id="2.3.1.12"/>
    </reaction>
</comment>
<dbReference type="CDD" id="cd06849">
    <property type="entry name" value="lipoyl_domain"/>
    <property type="match status" value="1"/>
</dbReference>
<dbReference type="PANTHER" id="PTHR23151">
    <property type="entry name" value="DIHYDROLIPOAMIDE ACETYL/SUCCINYL-TRANSFERASE-RELATED"/>
    <property type="match status" value="1"/>
</dbReference>
<dbReference type="PROSITE" id="PS00189">
    <property type="entry name" value="LIPOYL"/>
    <property type="match status" value="1"/>
</dbReference>
<comment type="similarity">
    <text evidence="1 8">Belongs to the 2-oxoacid dehydrogenase family.</text>
</comment>
<sequence length="454" mass="48615">MAKIQEMTQLSPTMEEGTIVKWLKQEGDSVSPGDIIAEVETDKAVMEMEAFETGVILKILHTEGAKLKVGEALAVIGKPGEDINSLLAGIPQKTAPSQNPETQAVTPKENVNPPTKNPIPETKAEPVAVSPGKETNTVTSQPKPQSPSSKENGTNVGVSTNRGVLRVLASPLAKSIAIEHGIDLHTVIGTGPEGRITKNDVLDTLNKGTSSRSSNVVASRSDEVVTLNGMRKTIAKRLTESKQNLPHFYLNVDVNAKAMEGFRADLLEFQKHLDPEIQMKVSLNDIIVKATAAALRLHPKVNASFQGDSILQFGRVDIGIAVSLDGGLLTPVIRNADVKSILEISREVKELAKKARERKLKPEEFSNGTFTISNLGMYGISMFTAIINEPESAILAVGSVEEKPVVENGAVVAGRVLSLTLSCDHRVIDGAVGAEFLKTLKTLLERPSLIAGVI</sequence>
<dbReference type="SUPFAM" id="SSF52777">
    <property type="entry name" value="CoA-dependent acyltransferases"/>
    <property type="match status" value="1"/>
</dbReference>
<dbReference type="PANTHER" id="PTHR23151:SF90">
    <property type="entry name" value="DIHYDROLIPOYLLYSINE-RESIDUE ACETYLTRANSFERASE COMPONENT OF PYRUVATE DEHYDROGENASE COMPLEX, MITOCHONDRIAL-RELATED"/>
    <property type="match status" value="1"/>
</dbReference>
<evidence type="ECO:0000256" key="2">
    <source>
        <dbReference type="ARBA" id="ARBA00011484"/>
    </source>
</evidence>
<feature type="domain" description="Lipoyl-binding" evidence="10">
    <location>
        <begin position="2"/>
        <end position="77"/>
    </location>
</feature>
<dbReference type="Gene3D" id="3.30.559.10">
    <property type="entry name" value="Chloramphenicol acetyltransferase-like domain"/>
    <property type="match status" value="1"/>
</dbReference>
<evidence type="ECO:0000256" key="8">
    <source>
        <dbReference type="RuleBase" id="RU361137"/>
    </source>
</evidence>
<dbReference type="SUPFAM" id="SSF47005">
    <property type="entry name" value="Peripheral subunit-binding domain of 2-oxo acid dehydrogenase complex"/>
    <property type="match status" value="1"/>
</dbReference>
<organism evidence="12 13">
    <name type="scientific">Leptospira vanthielii</name>
    <dbReference type="NCBI Taxonomy" id="293085"/>
    <lineage>
        <taxon>Bacteria</taxon>
        <taxon>Pseudomonadati</taxon>
        <taxon>Spirochaetota</taxon>
        <taxon>Spirochaetia</taxon>
        <taxon>Leptospirales</taxon>
        <taxon>Leptospiraceae</taxon>
        <taxon>Leptospira</taxon>
    </lineage>
</organism>
<dbReference type="Pfam" id="PF00198">
    <property type="entry name" value="2-oxoacid_dh"/>
    <property type="match status" value="1"/>
</dbReference>
<feature type="compositionally biased region" description="Polar residues" evidence="9">
    <location>
        <begin position="94"/>
        <end position="105"/>
    </location>
</feature>
<protein>
    <recommendedName>
        <fullName evidence="8">Acetyltransferase component of pyruvate dehydrogenase complex</fullName>
        <ecNumber evidence="8">2.3.1.12</ecNumber>
    </recommendedName>
</protein>
<accession>A0ABY2NPI3</accession>
<dbReference type="Gene3D" id="2.40.50.100">
    <property type="match status" value="1"/>
</dbReference>
<keyword evidence="5 8" id="KW-0012">Acyltransferase</keyword>
<keyword evidence="3 8" id="KW-0808">Transferase</keyword>
<dbReference type="InterPro" id="IPR023213">
    <property type="entry name" value="CAT-like_dom_sf"/>
</dbReference>
<evidence type="ECO:0000256" key="9">
    <source>
        <dbReference type="SAM" id="MobiDB-lite"/>
    </source>
</evidence>
<comment type="function">
    <text evidence="6">The pyruvate dehydrogenase complex catalyzes the overall conversion of pyruvate to acetyl-CoA and CO(2). It contains multiple copies of three enzymatic components: pyruvate dehydrogenase (E1), dihydrolipoamide acetyltransferase (E2) and lipoamide dehydrogenase (E3).</text>
</comment>
<feature type="region of interest" description="Disordered" evidence="9">
    <location>
        <begin position="91"/>
        <end position="158"/>
    </location>
</feature>
<comment type="subunit">
    <text evidence="2">Forms a 24-polypeptide structural core with octahedral symmetry.</text>
</comment>